<evidence type="ECO:0000313" key="1">
    <source>
        <dbReference type="EMBL" id="SEH79921.1"/>
    </source>
</evidence>
<proteinExistence type="predicted"/>
<gene>
    <name evidence="1" type="ORF">BAZSYMB_GCONTIG00785_0</name>
</gene>
<reference evidence="2" key="1">
    <citation type="submission" date="2016-06" db="EMBL/GenBank/DDBJ databases">
        <authorList>
            <person name="Petersen J."/>
            <person name="Sayavedra L."/>
        </authorList>
    </citation>
    <scope>NUCLEOTIDE SEQUENCE [LARGE SCALE GENOMIC DNA]</scope>
    <source>
        <strain evidence="2">BazSymB</strain>
    </source>
</reference>
<dbReference type="AlphaFoldDB" id="A0A1H6L3J5"/>
<protein>
    <submittedName>
        <fullName evidence="1">Uncharacterized protein</fullName>
    </submittedName>
</protein>
<sequence>MLSAWEEIDSFQSTSEYKKFVIYIEKKIERQYAIEIEACQNYNKNEIYGGRWFKDLETKETWRLVEPDFPFKGCWEKVESELGKKRK</sequence>
<evidence type="ECO:0000313" key="2">
    <source>
        <dbReference type="Proteomes" id="UP000198559"/>
    </source>
</evidence>
<name>A0A1H6L3J5_9GAMM</name>
<dbReference type="STRING" id="235205.BAZSYMB_GCONTIG00785_0"/>
<organism evidence="1 2">
    <name type="scientific">Bathymodiolus azoricus thioautotrophic gill symbiont</name>
    <dbReference type="NCBI Taxonomy" id="235205"/>
    <lineage>
        <taxon>Bacteria</taxon>
        <taxon>Pseudomonadati</taxon>
        <taxon>Pseudomonadota</taxon>
        <taxon>Gammaproteobacteria</taxon>
        <taxon>sulfur-oxidizing symbionts</taxon>
    </lineage>
</organism>
<accession>A0A1H6L3J5</accession>
<dbReference type="EMBL" id="CVUD02000149">
    <property type="protein sequence ID" value="SEH79921.1"/>
    <property type="molecule type" value="Genomic_DNA"/>
</dbReference>
<dbReference type="Proteomes" id="UP000198559">
    <property type="component" value="Unassembled WGS sequence"/>
</dbReference>